<protein>
    <submittedName>
        <fullName evidence="1">Uncharacterized protein</fullName>
    </submittedName>
</protein>
<gene>
    <name evidence="1" type="ORF">UFOVP232_46</name>
</gene>
<proteinExistence type="predicted"/>
<sequence length="145" mass="14528">MLNDQLKVTGDVVVEITGPDGQIKDRREIKNLVVATGKTFIAGRMVGTPTTMSHMATGSNSTAATAADTALGSELGRVALSSGVSSGAVVTYAASFPAGTGTGAVVEAGIFNASSAGVMLCRTVFAVVNKGADDAMSITWAITVS</sequence>
<accession>A0A6J7WQB2</accession>
<organism evidence="1">
    <name type="scientific">uncultured Caudovirales phage</name>
    <dbReference type="NCBI Taxonomy" id="2100421"/>
    <lineage>
        <taxon>Viruses</taxon>
        <taxon>Duplodnaviria</taxon>
        <taxon>Heunggongvirae</taxon>
        <taxon>Uroviricota</taxon>
        <taxon>Caudoviricetes</taxon>
        <taxon>Peduoviridae</taxon>
        <taxon>Maltschvirus</taxon>
        <taxon>Maltschvirus maltsch</taxon>
    </lineage>
</organism>
<name>A0A6J7WQB2_9CAUD</name>
<evidence type="ECO:0000313" key="1">
    <source>
        <dbReference type="EMBL" id="CAB5220096.1"/>
    </source>
</evidence>
<dbReference type="EMBL" id="LR798281">
    <property type="protein sequence ID" value="CAB5220096.1"/>
    <property type="molecule type" value="Genomic_DNA"/>
</dbReference>
<reference evidence="1" key="1">
    <citation type="submission" date="2020-05" db="EMBL/GenBank/DDBJ databases">
        <authorList>
            <person name="Chiriac C."/>
            <person name="Salcher M."/>
            <person name="Ghai R."/>
            <person name="Kavagutti S V."/>
        </authorList>
    </citation>
    <scope>NUCLEOTIDE SEQUENCE</scope>
</reference>